<keyword evidence="2" id="KW-1185">Reference proteome</keyword>
<dbReference type="Gramene" id="AUR62039401-RA">
    <property type="protein sequence ID" value="AUR62039401-RA:cds"/>
    <property type="gene ID" value="AUR62039401"/>
</dbReference>
<evidence type="ECO:0000313" key="2">
    <source>
        <dbReference type="Proteomes" id="UP000596660"/>
    </source>
</evidence>
<name>A0A803N2P7_CHEQI</name>
<accession>A0A803N2P7</accession>
<reference evidence="1" key="2">
    <citation type="submission" date="2021-03" db="UniProtKB">
        <authorList>
            <consortium name="EnsemblPlants"/>
        </authorList>
    </citation>
    <scope>IDENTIFICATION</scope>
</reference>
<sequence length="73" mass="8626">DKRSETPPMMLIGGSSDRTNSVRLLIFFFVFEIPSQTPRIFENRWLNCLPRVFENPGRLPGNFDFFFLDFTHL</sequence>
<proteinExistence type="predicted"/>
<dbReference type="Proteomes" id="UP000596660">
    <property type="component" value="Unplaced"/>
</dbReference>
<dbReference type="EnsemblPlants" id="AUR62039401-RA">
    <property type="protein sequence ID" value="AUR62039401-RA:cds"/>
    <property type="gene ID" value="AUR62039401"/>
</dbReference>
<protein>
    <submittedName>
        <fullName evidence="1">Uncharacterized protein</fullName>
    </submittedName>
</protein>
<dbReference type="AlphaFoldDB" id="A0A803N2P7"/>
<organism evidence="1 2">
    <name type="scientific">Chenopodium quinoa</name>
    <name type="common">Quinoa</name>
    <dbReference type="NCBI Taxonomy" id="63459"/>
    <lineage>
        <taxon>Eukaryota</taxon>
        <taxon>Viridiplantae</taxon>
        <taxon>Streptophyta</taxon>
        <taxon>Embryophyta</taxon>
        <taxon>Tracheophyta</taxon>
        <taxon>Spermatophyta</taxon>
        <taxon>Magnoliopsida</taxon>
        <taxon>eudicotyledons</taxon>
        <taxon>Gunneridae</taxon>
        <taxon>Pentapetalae</taxon>
        <taxon>Caryophyllales</taxon>
        <taxon>Chenopodiaceae</taxon>
        <taxon>Chenopodioideae</taxon>
        <taxon>Atripliceae</taxon>
        <taxon>Chenopodium</taxon>
    </lineage>
</organism>
<evidence type="ECO:0000313" key="1">
    <source>
        <dbReference type="EnsemblPlants" id="AUR62039401-RA:cds"/>
    </source>
</evidence>
<reference evidence="1" key="1">
    <citation type="journal article" date="2017" name="Nature">
        <title>The genome of Chenopodium quinoa.</title>
        <authorList>
            <person name="Jarvis D.E."/>
            <person name="Ho Y.S."/>
            <person name="Lightfoot D.J."/>
            <person name="Schmoeckel S.M."/>
            <person name="Li B."/>
            <person name="Borm T.J.A."/>
            <person name="Ohyanagi H."/>
            <person name="Mineta K."/>
            <person name="Michell C.T."/>
            <person name="Saber N."/>
            <person name="Kharbatia N.M."/>
            <person name="Rupper R.R."/>
            <person name="Sharp A.R."/>
            <person name="Dally N."/>
            <person name="Boughton B.A."/>
            <person name="Woo Y.H."/>
            <person name="Gao G."/>
            <person name="Schijlen E.G.W.M."/>
            <person name="Guo X."/>
            <person name="Momin A.A."/>
            <person name="Negrao S."/>
            <person name="Al-Babili S."/>
            <person name="Gehring C."/>
            <person name="Roessner U."/>
            <person name="Jung C."/>
            <person name="Murphy K."/>
            <person name="Arold S.T."/>
            <person name="Gojobori T."/>
            <person name="van der Linden C.G."/>
            <person name="van Loo E.N."/>
            <person name="Jellen E.N."/>
            <person name="Maughan P.J."/>
            <person name="Tester M."/>
        </authorList>
    </citation>
    <scope>NUCLEOTIDE SEQUENCE [LARGE SCALE GENOMIC DNA]</scope>
    <source>
        <strain evidence="1">cv. PI 614886</strain>
    </source>
</reference>